<feature type="domain" description="Centriolar and ciliogenesis-associated protein HYLS1 C-terminal" evidence="9">
    <location>
        <begin position="247"/>
        <end position="335"/>
    </location>
</feature>
<dbReference type="GO" id="GO:0060271">
    <property type="term" value="P:cilium assembly"/>
    <property type="evidence" value="ECO:0007669"/>
    <property type="project" value="TreeGrafter"/>
</dbReference>
<organism evidence="10 11">
    <name type="scientific">Lingula anatina</name>
    <name type="common">Brachiopod</name>
    <name type="synonym">Lingula unguis</name>
    <dbReference type="NCBI Taxonomy" id="7574"/>
    <lineage>
        <taxon>Eukaryota</taxon>
        <taxon>Metazoa</taxon>
        <taxon>Spiralia</taxon>
        <taxon>Lophotrochozoa</taxon>
        <taxon>Brachiopoda</taxon>
        <taxon>Linguliformea</taxon>
        <taxon>Lingulata</taxon>
        <taxon>Lingulida</taxon>
        <taxon>Linguloidea</taxon>
        <taxon>Lingulidae</taxon>
        <taxon>Lingula</taxon>
    </lineage>
</organism>
<comment type="subcellular location">
    <subcellularLocation>
        <location evidence="2">Cell projection</location>
        <location evidence="2">Cilium</location>
    </subcellularLocation>
    <subcellularLocation>
        <location evidence="1">Cytoplasm</location>
        <location evidence="1">Cytoskeleton</location>
        <location evidence="1">Microtubule organizing center</location>
        <location evidence="1">Centrosome</location>
        <location evidence="1">Centriole</location>
    </subcellularLocation>
</comment>
<evidence type="ECO:0000256" key="3">
    <source>
        <dbReference type="ARBA" id="ARBA00010091"/>
    </source>
</evidence>
<dbReference type="Proteomes" id="UP000085678">
    <property type="component" value="Unplaced"/>
</dbReference>
<keyword evidence="6" id="KW-0206">Cytoskeleton</keyword>
<keyword evidence="5" id="KW-0970">Cilium biogenesis/degradation</keyword>
<evidence type="ECO:0000256" key="2">
    <source>
        <dbReference type="ARBA" id="ARBA00004138"/>
    </source>
</evidence>
<accession>A0A1S3K1E5</accession>
<dbReference type="OrthoDB" id="6343432at2759"/>
<evidence type="ECO:0000256" key="4">
    <source>
        <dbReference type="ARBA" id="ARBA00022490"/>
    </source>
</evidence>
<gene>
    <name evidence="11" type="primary">LOC106178014</name>
</gene>
<evidence type="ECO:0000313" key="11">
    <source>
        <dbReference type="RefSeq" id="XP_013416450.1"/>
    </source>
</evidence>
<evidence type="ECO:0000313" key="10">
    <source>
        <dbReference type="Proteomes" id="UP000085678"/>
    </source>
</evidence>
<dbReference type="InterPro" id="IPR027918">
    <property type="entry name" value="HYLS1_C_dom"/>
</dbReference>
<dbReference type="PANTHER" id="PTHR34174:SF1">
    <property type="entry name" value="CENTRIOLAR AND CILIOGENESIS-ASSOCIATED PROTEIN HYLS1"/>
    <property type="match status" value="1"/>
</dbReference>
<keyword evidence="7" id="KW-0966">Cell projection</keyword>
<keyword evidence="10" id="KW-1185">Reference proteome</keyword>
<dbReference type="PRINTS" id="PR02098">
    <property type="entry name" value="HYLETHALUSS1"/>
</dbReference>
<dbReference type="InterPro" id="IPR052319">
    <property type="entry name" value="Centriolar_ciliogenesis_assoc"/>
</dbReference>
<feature type="region of interest" description="Disordered" evidence="8">
    <location>
        <begin position="201"/>
        <end position="237"/>
    </location>
</feature>
<dbReference type="STRING" id="7574.A0A1S3K1E5"/>
<dbReference type="KEGG" id="lak:106178014"/>
<evidence type="ECO:0000259" key="9">
    <source>
        <dbReference type="Pfam" id="PF15311"/>
    </source>
</evidence>
<comment type="similarity">
    <text evidence="3">Belongs to the HYLS1 family.</text>
</comment>
<dbReference type="GO" id="GO:0005814">
    <property type="term" value="C:centriole"/>
    <property type="evidence" value="ECO:0007669"/>
    <property type="project" value="UniProtKB-SubCell"/>
</dbReference>
<dbReference type="RefSeq" id="XP_013416450.1">
    <property type="nucleotide sequence ID" value="XM_013560996.1"/>
</dbReference>
<dbReference type="PANTHER" id="PTHR34174">
    <property type="entry name" value="HYDROLETHALUS SYNDROME PROTEIN 1"/>
    <property type="match status" value="1"/>
</dbReference>
<dbReference type="GO" id="GO:0097730">
    <property type="term" value="C:non-motile cilium"/>
    <property type="evidence" value="ECO:0007669"/>
    <property type="project" value="TreeGrafter"/>
</dbReference>
<proteinExistence type="inferred from homology"/>
<evidence type="ECO:0000256" key="8">
    <source>
        <dbReference type="SAM" id="MobiDB-lite"/>
    </source>
</evidence>
<reference evidence="11" key="1">
    <citation type="submission" date="2025-08" db="UniProtKB">
        <authorList>
            <consortium name="RefSeq"/>
        </authorList>
    </citation>
    <scope>IDENTIFICATION</scope>
    <source>
        <tissue evidence="11">Gonads</tissue>
    </source>
</reference>
<evidence type="ECO:0000256" key="6">
    <source>
        <dbReference type="ARBA" id="ARBA00023212"/>
    </source>
</evidence>
<feature type="region of interest" description="Disordered" evidence="8">
    <location>
        <begin position="88"/>
        <end position="123"/>
    </location>
</feature>
<sequence>MDSEFGNLTFSDQEIREQLEALGYHNVPQYRLEEFRRDLEELVQREKVKSSRESSASSGSQLTNSYPDDQTLYRRGPLEAVNDAAKLEEAHSEHSVPLAGSHARYGKENQYTTHVPYGRKSSKDIGSVEYHSRYPHGVVGSMGDQMYEGHPEDSFISDTTSDSRKMIKRKVLRKQDGHSVIDESYTESEAGDLSVLEERLSQLPLSDPDTASEDFTTQRRYPRRPYSSRDLYSRMSNDDPYQKSVIWPSEGNPHTKDLRKCDPVKRYHQFKQAWQQQKAPGEKKHKGLRWDVREQMLYHDEVVKKPQRVFVPNTYKVPTDKRRKALRWQIRTDMAQGVMPSTGY</sequence>
<dbReference type="InParanoid" id="A0A1S3K1E5"/>
<evidence type="ECO:0000256" key="1">
    <source>
        <dbReference type="ARBA" id="ARBA00004114"/>
    </source>
</evidence>
<keyword evidence="4" id="KW-0963">Cytoplasm</keyword>
<dbReference type="GeneID" id="106178014"/>
<evidence type="ECO:0000256" key="5">
    <source>
        <dbReference type="ARBA" id="ARBA00022794"/>
    </source>
</evidence>
<protein>
    <submittedName>
        <fullName evidence="11">Hydrolethalus syndrome protein 1 homolog</fullName>
    </submittedName>
</protein>
<dbReference type="InterPro" id="IPR026227">
    <property type="entry name" value="HYLS1"/>
</dbReference>
<dbReference type="AlphaFoldDB" id="A0A1S3K1E5"/>
<evidence type="ECO:0000256" key="7">
    <source>
        <dbReference type="ARBA" id="ARBA00023273"/>
    </source>
</evidence>
<dbReference type="Pfam" id="PF15311">
    <property type="entry name" value="HYLS1_C"/>
    <property type="match status" value="1"/>
</dbReference>
<feature type="region of interest" description="Disordered" evidence="8">
    <location>
        <begin position="44"/>
        <end position="73"/>
    </location>
</feature>
<name>A0A1S3K1E5_LINAN</name>